<keyword evidence="1" id="KW-0812">Transmembrane</keyword>
<evidence type="ECO:0000313" key="2">
    <source>
        <dbReference type="EMBL" id="BDA80298.1"/>
    </source>
</evidence>
<feature type="transmembrane region" description="Helical" evidence="1">
    <location>
        <begin position="96"/>
        <end position="114"/>
    </location>
</feature>
<dbReference type="EMBL" id="AP025028">
    <property type="protein sequence ID" value="BDA80298.1"/>
    <property type="molecule type" value="Genomic_DNA"/>
</dbReference>
<gene>
    <name evidence="2" type="ORF">LPTSP3_g32280</name>
</gene>
<reference evidence="2 3" key="1">
    <citation type="submission" date="2021-08" db="EMBL/GenBank/DDBJ databases">
        <title>Complete genome sequence of Leptospira kobayashii strain E30.</title>
        <authorList>
            <person name="Nakao R."/>
            <person name="Nakamura S."/>
            <person name="Masuzawa T."/>
            <person name="Koizumi N."/>
        </authorList>
    </citation>
    <scope>NUCLEOTIDE SEQUENCE [LARGE SCALE GENOMIC DNA]</scope>
    <source>
        <strain evidence="2 3">E30</strain>
    </source>
</reference>
<organism evidence="2 3">
    <name type="scientific">Leptospira kobayashii</name>
    <dbReference type="NCBI Taxonomy" id="1917830"/>
    <lineage>
        <taxon>Bacteria</taxon>
        <taxon>Pseudomonadati</taxon>
        <taxon>Spirochaetota</taxon>
        <taxon>Spirochaetia</taxon>
        <taxon>Leptospirales</taxon>
        <taxon>Leptospiraceae</taxon>
        <taxon>Leptospira</taxon>
    </lineage>
</organism>
<proteinExistence type="predicted"/>
<keyword evidence="1" id="KW-1133">Transmembrane helix</keyword>
<dbReference type="Proteomes" id="UP000245263">
    <property type="component" value="Chromosome 1"/>
</dbReference>
<dbReference type="PROSITE" id="PS51257">
    <property type="entry name" value="PROKAR_LIPOPROTEIN"/>
    <property type="match status" value="1"/>
</dbReference>
<dbReference type="RefSeq" id="WP_109021355.1">
    <property type="nucleotide sequence ID" value="NZ_AP025028.1"/>
</dbReference>
<feature type="transmembrane region" description="Helical" evidence="1">
    <location>
        <begin position="7"/>
        <end position="29"/>
    </location>
</feature>
<keyword evidence="1" id="KW-0472">Membrane</keyword>
<protein>
    <recommendedName>
        <fullName evidence="4">Lipoprotein</fullName>
    </recommendedName>
</protein>
<feature type="transmembrane region" description="Helical" evidence="1">
    <location>
        <begin position="61"/>
        <end position="84"/>
    </location>
</feature>
<accession>A0ABN6KLF2</accession>
<keyword evidence="3" id="KW-1185">Reference proteome</keyword>
<name>A0ABN6KLF2_9LEPT</name>
<evidence type="ECO:0000256" key="1">
    <source>
        <dbReference type="SAM" id="Phobius"/>
    </source>
</evidence>
<sequence>MTFLRRLTILTAIMTGCSFFLAGLVAYYILHRDSVLREECFARNEPDINCNLIGEWSIITVPMMVIITNWISGLIISVIAYFLLPRDGKQHFYTSLIAVLLHSLLVFIIYLPIISLM</sequence>
<evidence type="ECO:0000313" key="3">
    <source>
        <dbReference type="Proteomes" id="UP000245263"/>
    </source>
</evidence>
<evidence type="ECO:0008006" key="4">
    <source>
        <dbReference type="Google" id="ProtNLM"/>
    </source>
</evidence>